<dbReference type="Proteomes" id="UP001141806">
    <property type="component" value="Unassembled WGS sequence"/>
</dbReference>
<gene>
    <name evidence="2" type="ORF">NE237_020243</name>
</gene>
<reference evidence="2" key="1">
    <citation type="journal article" date="2023" name="Plant J.">
        <title>The genome of the king protea, Protea cynaroides.</title>
        <authorList>
            <person name="Chang J."/>
            <person name="Duong T.A."/>
            <person name="Schoeman C."/>
            <person name="Ma X."/>
            <person name="Roodt D."/>
            <person name="Barker N."/>
            <person name="Li Z."/>
            <person name="Van de Peer Y."/>
            <person name="Mizrachi E."/>
        </authorList>
    </citation>
    <scope>NUCLEOTIDE SEQUENCE</scope>
    <source>
        <tissue evidence="2">Young leaves</tissue>
    </source>
</reference>
<comment type="caution">
    <text evidence="2">The sequence shown here is derived from an EMBL/GenBank/DDBJ whole genome shotgun (WGS) entry which is preliminary data.</text>
</comment>
<dbReference type="AlphaFoldDB" id="A0A9Q0K3P5"/>
<keyword evidence="3" id="KW-1185">Reference proteome</keyword>
<evidence type="ECO:0000313" key="3">
    <source>
        <dbReference type="Proteomes" id="UP001141806"/>
    </source>
</evidence>
<dbReference type="EMBL" id="JAMYWD010000009">
    <property type="protein sequence ID" value="KAJ4960333.1"/>
    <property type="molecule type" value="Genomic_DNA"/>
</dbReference>
<feature type="region of interest" description="Disordered" evidence="1">
    <location>
        <begin position="1"/>
        <end position="55"/>
    </location>
</feature>
<accession>A0A9Q0K3P5</accession>
<proteinExistence type="predicted"/>
<organism evidence="2 3">
    <name type="scientific">Protea cynaroides</name>
    <dbReference type="NCBI Taxonomy" id="273540"/>
    <lineage>
        <taxon>Eukaryota</taxon>
        <taxon>Viridiplantae</taxon>
        <taxon>Streptophyta</taxon>
        <taxon>Embryophyta</taxon>
        <taxon>Tracheophyta</taxon>
        <taxon>Spermatophyta</taxon>
        <taxon>Magnoliopsida</taxon>
        <taxon>Proteales</taxon>
        <taxon>Proteaceae</taxon>
        <taxon>Protea</taxon>
    </lineage>
</organism>
<evidence type="ECO:0000313" key="2">
    <source>
        <dbReference type="EMBL" id="KAJ4960333.1"/>
    </source>
</evidence>
<evidence type="ECO:0000256" key="1">
    <source>
        <dbReference type="SAM" id="MobiDB-lite"/>
    </source>
</evidence>
<feature type="compositionally biased region" description="Basic and acidic residues" evidence="1">
    <location>
        <begin position="30"/>
        <end position="39"/>
    </location>
</feature>
<name>A0A9Q0K3P5_9MAGN</name>
<protein>
    <submittedName>
        <fullName evidence="2">Uncharacterized protein</fullName>
    </submittedName>
</protein>
<sequence length="108" mass="11504">MGRVKRSFQTGQVDPDSSGLVANRRSASSRKMESGDIAHKMAQPSINRKLKQHPHGGYASKHLEIQVTSCANSPAALKDGGLSEVEVPEANTPICCSSSSPCSRGFYS</sequence>